<dbReference type="InterPro" id="IPR000182">
    <property type="entry name" value="GNAT_dom"/>
</dbReference>
<feature type="domain" description="N-acetyltransferase" evidence="1">
    <location>
        <begin position="1"/>
        <end position="125"/>
    </location>
</feature>
<proteinExistence type="predicted"/>
<evidence type="ECO:0000259" key="1">
    <source>
        <dbReference type="PROSITE" id="PS51186"/>
    </source>
</evidence>
<dbReference type="PROSITE" id="PS51186">
    <property type="entry name" value="GNAT"/>
    <property type="match status" value="1"/>
</dbReference>
<sequence>AIKEFTHPFIARLTQIDYARAMAFVAFDQSGKEIIGVVRLHSDSVYENGEYAILLKSCLKGHGLGWALMQLIITYARSEGLERISGEVLQENAAMLDMCRELGFSIRTAAGDPDLCDVTLTLDAR</sequence>
<dbReference type="GO" id="GO:0016747">
    <property type="term" value="F:acyltransferase activity, transferring groups other than amino-acyl groups"/>
    <property type="evidence" value="ECO:0007669"/>
    <property type="project" value="InterPro"/>
</dbReference>
<keyword evidence="3" id="KW-1185">Reference proteome</keyword>
<comment type="caution">
    <text evidence="2">The sequence shown here is derived from an EMBL/GenBank/DDBJ whole genome shotgun (WGS) entry which is preliminary data.</text>
</comment>
<gene>
    <name evidence="2" type="ORF">G4V63_10795</name>
</gene>
<evidence type="ECO:0000313" key="3">
    <source>
        <dbReference type="Proteomes" id="UP000480266"/>
    </source>
</evidence>
<reference evidence="2" key="1">
    <citation type="submission" date="2020-02" db="EMBL/GenBank/DDBJ databases">
        <title>Draft genome sequence of Candidatus Afipia apatlaquensis IBT-C3, a potential strain for decolorization of textile dyes.</title>
        <authorList>
            <person name="Sanchez-Reyes A."/>
            <person name="Breton-Deval L."/>
            <person name="Mangelson H."/>
            <person name="Sanchez-Flores A."/>
        </authorList>
    </citation>
    <scope>NUCLEOTIDE SEQUENCE [LARGE SCALE GENOMIC DNA]</scope>
    <source>
        <strain evidence="2">IBT-C3</strain>
    </source>
</reference>
<feature type="non-terminal residue" evidence="2">
    <location>
        <position position="1"/>
    </location>
</feature>
<dbReference type="Proteomes" id="UP000480266">
    <property type="component" value="Unassembled WGS sequence"/>
</dbReference>
<accession>A0A7C9VDQ3</accession>
<dbReference type="AlphaFoldDB" id="A0A7C9VDQ3"/>
<dbReference type="SUPFAM" id="SSF55729">
    <property type="entry name" value="Acyl-CoA N-acyltransferases (Nat)"/>
    <property type="match status" value="1"/>
</dbReference>
<organism evidence="2 3">
    <name type="scientific">Candidatus Afipia apatlaquensis</name>
    <dbReference type="NCBI Taxonomy" id="2712852"/>
    <lineage>
        <taxon>Bacteria</taxon>
        <taxon>Pseudomonadati</taxon>
        <taxon>Pseudomonadota</taxon>
        <taxon>Alphaproteobacteria</taxon>
        <taxon>Hyphomicrobiales</taxon>
        <taxon>Nitrobacteraceae</taxon>
        <taxon>Afipia</taxon>
    </lineage>
</organism>
<dbReference type="Pfam" id="PF00583">
    <property type="entry name" value="Acetyltransf_1"/>
    <property type="match status" value="1"/>
</dbReference>
<name>A0A7C9VDQ3_9BRAD</name>
<protein>
    <submittedName>
        <fullName evidence="2">GNAT family N-acetyltransferase</fullName>
    </submittedName>
</protein>
<dbReference type="EMBL" id="JAAMRR010000563">
    <property type="protein sequence ID" value="NGX95688.1"/>
    <property type="molecule type" value="Genomic_DNA"/>
</dbReference>
<dbReference type="InterPro" id="IPR016181">
    <property type="entry name" value="Acyl_CoA_acyltransferase"/>
</dbReference>
<evidence type="ECO:0000313" key="2">
    <source>
        <dbReference type="EMBL" id="NGX95688.1"/>
    </source>
</evidence>
<dbReference type="Gene3D" id="3.40.630.30">
    <property type="match status" value="1"/>
</dbReference>